<evidence type="ECO:0000313" key="10">
    <source>
        <dbReference type="Proteomes" id="UP001596023"/>
    </source>
</evidence>
<dbReference type="PANTHER" id="PTHR48090:SF1">
    <property type="entry name" value="PROPHAGE BACTOPRENOL GLUCOSYL TRANSFERASE HOMOLOG"/>
    <property type="match status" value="1"/>
</dbReference>
<dbReference type="PANTHER" id="PTHR48090">
    <property type="entry name" value="UNDECAPRENYL-PHOSPHATE 4-DEOXY-4-FORMAMIDO-L-ARABINOSE TRANSFERASE-RELATED"/>
    <property type="match status" value="1"/>
</dbReference>
<dbReference type="InterPro" id="IPR029044">
    <property type="entry name" value="Nucleotide-diphossugar_trans"/>
</dbReference>
<evidence type="ECO:0000256" key="5">
    <source>
        <dbReference type="ARBA" id="ARBA00022989"/>
    </source>
</evidence>
<sequence>MKISIVSPVYRAEKIIPLLVERIEKSVTKITSDYEIILVEDCGPDNSWEVIEQIAKDNKRVIGIKLSRNFGQHYAITAGLDHVSGNWIVVMDCDLQDQPEEIPGLYNKAKEGYDVVLAERHERQDTFLKRLSSSLFYKVLSYLTGVKQDRSVANFGIYSKKAIDAVCSMRESIRYFPTMVNWVGFKKTKVKVEHSSRYEGKTSYNLRKLLNLSLDIILAYSDKPVRLTVKAGVFISFLSIIAAIYTLILWISGSITVLGYTSLIISVWFLSGIIIITLGIVGLYIGKIFEGVKNRPIYVIAKEVNVENSTGKDNEN</sequence>
<evidence type="ECO:0000259" key="8">
    <source>
        <dbReference type="Pfam" id="PF00535"/>
    </source>
</evidence>
<keyword evidence="3 9" id="KW-0808">Transferase</keyword>
<evidence type="ECO:0000256" key="3">
    <source>
        <dbReference type="ARBA" id="ARBA00022679"/>
    </source>
</evidence>
<reference evidence="10" key="1">
    <citation type="journal article" date="2019" name="Int. J. Syst. Evol. Microbiol.">
        <title>The Global Catalogue of Microorganisms (GCM) 10K type strain sequencing project: providing services to taxonomists for standard genome sequencing and annotation.</title>
        <authorList>
            <consortium name="The Broad Institute Genomics Platform"/>
            <consortium name="The Broad Institute Genome Sequencing Center for Infectious Disease"/>
            <person name="Wu L."/>
            <person name="Ma J."/>
        </authorList>
    </citation>
    <scope>NUCLEOTIDE SEQUENCE [LARGE SCALE GENOMIC DNA]</scope>
    <source>
        <strain evidence="10">CCUG 66188</strain>
    </source>
</reference>
<dbReference type="Pfam" id="PF00535">
    <property type="entry name" value="Glycos_transf_2"/>
    <property type="match status" value="1"/>
</dbReference>
<comment type="caution">
    <text evidence="9">The sequence shown here is derived from an EMBL/GenBank/DDBJ whole genome shotgun (WGS) entry which is preliminary data.</text>
</comment>
<dbReference type="RefSeq" id="WP_379996316.1">
    <property type="nucleotide sequence ID" value="NZ_JBHSGN010000071.1"/>
</dbReference>
<dbReference type="GO" id="GO:0016757">
    <property type="term" value="F:glycosyltransferase activity"/>
    <property type="evidence" value="ECO:0007669"/>
    <property type="project" value="UniProtKB-KW"/>
</dbReference>
<dbReference type="Gene3D" id="3.90.550.10">
    <property type="entry name" value="Spore Coat Polysaccharide Biosynthesis Protein SpsA, Chain A"/>
    <property type="match status" value="1"/>
</dbReference>
<accession>A0ABV9KVQ5</accession>
<dbReference type="EC" id="2.4.-.-" evidence="9"/>
<dbReference type="Proteomes" id="UP001596023">
    <property type="component" value="Unassembled WGS sequence"/>
</dbReference>
<organism evidence="9 10">
    <name type="scientific">Dysgonomonas termitidis</name>
    <dbReference type="NCBI Taxonomy" id="1516126"/>
    <lineage>
        <taxon>Bacteria</taxon>
        <taxon>Pseudomonadati</taxon>
        <taxon>Bacteroidota</taxon>
        <taxon>Bacteroidia</taxon>
        <taxon>Bacteroidales</taxon>
        <taxon>Dysgonomonadaceae</taxon>
        <taxon>Dysgonomonas</taxon>
    </lineage>
</organism>
<feature type="transmembrane region" description="Helical" evidence="7">
    <location>
        <begin position="263"/>
        <end position="285"/>
    </location>
</feature>
<comment type="subcellular location">
    <subcellularLocation>
        <location evidence="1">Membrane</location>
        <topology evidence="1">Multi-pass membrane protein</topology>
    </subcellularLocation>
</comment>
<keyword evidence="5 7" id="KW-1133">Transmembrane helix</keyword>
<evidence type="ECO:0000256" key="6">
    <source>
        <dbReference type="ARBA" id="ARBA00023136"/>
    </source>
</evidence>
<dbReference type="EMBL" id="JBHSGN010000071">
    <property type="protein sequence ID" value="MFC4674227.1"/>
    <property type="molecule type" value="Genomic_DNA"/>
</dbReference>
<evidence type="ECO:0000256" key="7">
    <source>
        <dbReference type="SAM" id="Phobius"/>
    </source>
</evidence>
<keyword evidence="10" id="KW-1185">Reference proteome</keyword>
<gene>
    <name evidence="9" type="ORF">ACFO6W_11010</name>
</gene>
<protein>
    <submittedName>
        <fullName evidence="9">Glycosyltransferase family 2 protein</fullName>
        <ecNumber evidence="9">2.4.-.-</ecNumber>
    </submittedName>
</protein>
<dbReference type="CDD" id="cd04187">
    <property type="entry name" value="DPM1_like_bac"/>
    <property type="match status" value="1"/>
</dbReference>
<evidence type="ECO:0000256" key="1">
    <source>
        <dbReference type="ARBA" id="ARBA00004141"/>
    </source>
</evidence>
<dbReference type="SUPFAM" id="SSF53448">
    <property type="entry name" value="Nucleotide-diphospho-sugar transferases"/>
    <property type="match status" value="1"/>
</dbReference>
<evidence type="ECO:0000256" key="2">
    <source>
        <dbReference type="ARBA" id="ARBA00022676"/>
    </source>
</evidence>
<evidence type="ECO:0000256" key="4">
    <source>
        <dbReference type="ARBA" id="ARBA00022692"/>
    </source>
</evidence>
<name>A0ABV9KVQ5_9BACT</name>
<dbReference type="InterPro" id="IPR050256">
    <property type="entry name" value="Glycosyltransferase_2"/>
</dbReference>
<proteinExistence type="predicted"/>
<dbReference type="InterPro" id="IPR001173">
    <property type="entry name" value="Glyco_trans_2-like"/>
</dbReference>
<feature type="domain" description="Glycosyltransferase 2-like" evidence="8">
    <location>
        <begin position="4"/>
        <end position="135"/>
    </location>
</feature>
<feature type="transmembrane region" description="Helical" evidence="7">
    <location>
        <begin position="231"/>
        <end position="251"/>
    </location>
</feature>
<keyword evidence="2 9" id="KW-0328">Glycosyltransferase</keyword>
<evidence type="ECO:0000313" key="9">
    <source>
        <dbReference type="EMBL" id="MFC4674227.1"/>
    </source>
</evidence>
<keyword evidence="6 7" id="KW-0472">Membrane</keyword>
<keyword evidence="4 7" id="KW-0812">Transmembrane</keyword>